<feature type="non-terminal residue" evidence="1">
    <location>
        <position position="1"/>
    </location>
</feature>
<name>A0A382ZVY4_9ZZZZ</name>
<sequence length="255" mass="28748">RYITSSMTPPFSNKVRLGGEMFPSAHGIKLSPPRTKEDGLELYALVNGKRLGSQLCVSNPEAVKRAVAYAINFFKKRPDLPWIGMGPNDGSGFCECENCRALDSNEWDSYSSHMATTDRYIWFFNQVVAGIHKVYPGKKLCFYAYHTYTLPPRKHMPDKHIVPAFAPISLCRVHGMSNPVCPDRSFYKKVMVGWGKVVPEIFERGYYFNLACPGFPFSKVHAVRDEIVEARKAGVTGWKVEGIPSWATHTPTTYV</sequence>
<proteinExistence type="predicted"/>
<accession>A0A382ZVY4</accession>
<evidence type="ECO:0000313" key="1">
    <source>
        <dbReference type="EMBL" id="SVD99429.1"/>
    </source>
</evidence>
<organism evidence="1">
    <name type="scientific">marine metagenome</name>
    <dbReference type="NCBI Taxonomy" id="408172"/>
    <lineage>
        <taxon>unclassified sequences</taxon>
        <taxon>metagenomes</taxon>
        <taxon>ecological metagenomes</taxon>
    </lineage>
</organism>
<dbReference type="PANTHER" id="PTHR47406">
    <property type="entry name" value="COAGULATION FACTOR 5/8 TYPE, C-TERMINAL"/>
    <property type="match status" value="1"/>
</dbReference>
<protein>
    <recommendedName>
        <fullName evidence="2">DUF4838 domain-containing protein</fullName>
    </recommendedName>
</protein>
<gene>
    <name evidence="1" type="ORF">METZ01_LOCUS452283</name>
</gene>
<dbReference type="Pfam" id="PF16126">
    <property type="entry name" value="DUF4838"/>
    <property type="match status" value="1"/>
</dbReference>
<reference evidence="1" key="1">
    <citation type="submission" date="2018-05" db="EMBL/GenBank/DDBJ databases">
        <authorList>
            <person name="Lanie J.A."/>
            <person name="Ng W.-L."/>
            <person name="Kazmierczak K.M."/>
            <person name="Andrzejewski T.M."/>
            <person name="Davidsen T.M."/>
            <person name="Wayne K.J."/>
            <person name="Tettelin H."/>
            <person name="Glass J.I."/>
            <person name="Rusch D."/>
            <person name="Podicherti R."/>
            <person name="Tsui H.-C.T."/>
            <person name="Winkler M.E."/>
        </authorList>
    </citation>
    <scope>NUCLEOTIDE SEQUENCE</scope>
</reference>
<evidence type="ECO:0008006" key="2">
    <source>
        <dbReference type="Google" id="ProtNLM"/>
    </source>
</evidence>
<dbReference type="InterPro" id="IPR032287">
    <property type="entry name" value="DUF4838"/>
</dbReference>
<dbReference type="EMBL" id="UINC01186954">
    <property type="protein sequence ID" value="SVD99429.1"/>
    <property type="molecule type" value="Genomic_DNA"/>
</dbReference>
<dbReference type="AlphaFoldDB" id="A0A382ZVY4"/>
<dbReference type="PANTHER" id="PTHR47406:SF2">
    <property type="entry name" value="ALPHA GLUCURONIDASE N-TERMINAL DOMAIN-CONTAINING PROTEIN"/>
    <property type="match status" value="1"/>
</dbReference>
<feature type="non-terminal residue" evidence="1">
    <location>
        <position position="255"/>
    </location>
</feature>